<comment type="subcellular location">
    <subcellularLocation>
        <location evidence="1">Membrane</location>
    </subcellularLocation>
</comment>
<dbReference type="AlphaFoldDB" id="A0A1H2E6A3"/>
<dbReference type="Pfam" id="PF00015">
    <property type="entry name" value="MCPsignal"/>
    <property type="match status" value="1"/>
</dbReference>
<keyword evidence="4" id="KW-0472">Membrane</keyword>
<evidence type="ECO:0000313" key="9">
    <source>
        <dbReference type="EMBL" id="SDT90519.1"/>
    </source>
</evidence>
<dbReference type="SUPFAM" id="SSF58104">
    <property type="entry name" value="Methyl-accepting chemotaxis protein (MCP) signaling domain"/>
    <property type="match status" value="1"/>
</dbReference>
<evidence type="ECO:0000256" key="6">
    <source>
        <dbReference type="PROSITE-ProRule" id="PRU00284"/>
    </source>
</evidence>
<reference evidence="10" key="1">
    <citation type="submission" date="2016-10" db="EMBL/GenBank/DDBJ databases">
        <authorList>
            <person name="Varghese N."/>
            <person name="Submissions S."/>
        </authorList>
    </citation>
    <scope>NUCLEOTIDE SEQUENCE [LARGE SCALE GENOMIC DNA]</scope>
    <source>
        <strain evidence="10">CECT 8338</strain>
    </source>
</reference>
<dbReference type="STRING" id="1434072.SAMN05216210_0371"/>
<organism evidence="9 10">
    <name type="scientific">Halopseudomonas salegens</name>
    <dbReference type="NCBI Taxonomy" id="1434072"/>
    <lineage>
        <taxon>Bacteria</taxon>
        <taxon>Pseudomonadati</taxon>
        <taxon>Pseudomonadota</taxon>
        <taxon>Gammaproteobacteria</taxon>
        <taxon>Pseudomonadales</taxon>
        <taxon>Pseudomonadaceae</taxon>
        <taxon>Halopseudomonas</taxon>
    </lineage>
</organism>
<evidence type="ECO:0000313" key="10">
    <source>
        <dbReference type="Proteomes" id="UP000243924"/>
    </source>
</evidence>
<evidence type="ECO:0000256" key="2">
    <source>
        <dbReference type="ARBA" id="ARBA00022692"/>
    </source>
</evidence>
<evidence type="ECO:0000256" key="5">
    <source>
        <dbReference type="ARBA" id="ARBA00023224"/>
    </source>
</evidence>
<dbReference type="PANTHER" id="PTHR32089">
    <property type="entry name" value="METHYL-ACCEPTING CHEMOTAXIS PROTEIN MCPB"/>
    <property type="match status" value="1"/>
</dbReference>
<dbReference type="EMBL" id="LT629787">
    <property type="protein sequence ID" value="SDT90519.1"/>
    <property type="molecule type" value="Genomic_DNA"/>
</dbReference>
<evidence type="ECO:0000259" key="8">
    <source>
        <dbReference type="PROSITE" id="PS50111"/>
    </source>
</evidence>
<keyword evidence="10" id="KW-1185">Reference proteome</keyword>
<dbReference type="InterPro" id="IPR004089">
    <property type="entry name" value="MCPsignal_dom"/>
</dbReference>
<sequence length="261" mass="29764">MFIVLSIILTSLLGLSLWRLYRQHQLVTGQQGQIARLAQAEQTALQHSAHSEERQASLQTELIAAQQQLEQQQRQWQQERSRLQNDQQADDRHNEYRLNNLQQGMQDIQTLNRRWQQLSSEIDELGQIVHTFERWNANLDVMLQHNQAMQKESQAFAAITKQTILLALNASIEAARAGEHGRGFAIVAEEVRSLANRSETLNSGYAERLLQSAAVTTTTFQDIQASSRMIHTAIQDLRLQCQSLDQATRELEAQHVHARAA</sequence>
<dbReference type="Proteomes" id="UP000243924">
    <property type="component" value="Chromosome I"/>
</dbReference>
<dbReference type="Gene3D" id="1.10.287.950">
    <property type="entry name" value="Methyl-accepting chemotaxis protein"/>
    <property type="match status" value="1"/>
</dbReference>
<dbReference type="OrthoDB" id="9177152at2"/>
<evidence type="ECO:0000256" key="7">
    <source>
        <dbReference type="SAM" id="Coils"/>
    </source>
</evidence>
<dbReference type="GO" id="GO:0006935">
    <property type="term" value="P:chemotaxis"/>
    <property type="evidence" value="ECO:0007669"/>
    <property type="project" value="UniProtKB-ARBA"/>
</dbReference>
<dbReference type="GO" id="GO:0007165">
    <property type="term" value="P:signal transduction"/>
    <property type="evidence" value="ECO:0007669"/>
    <property type="project" value="UniProtKB-KW"/>
</dbReference>
<feature type="coiled-coil region" evidence="7">
    <location>
        <begin position="55"/>
        <end position="86"/>
    </location>
</feature>
<protein>
    <submittedName>
        <fullName evidence="9">Methyl-accepting chemotaxis protein (MCP) signalling domain-containing protein</fullName>
    </submittedName>
</protein>
<evidence type="ECO:0000256" key="3">
    <source>
        <dbReference type="ARBA" id="ARBA00022989"/>
    </source>
</evidence>
<keyword evidence="3" id="KW-1133">Transmembrane helix</keyword>
<name>A0A1H2E6A3_9GAMM</name>
<keyword evidence="7" id="KW-0175">Coiled coil</keyword>
<gene>
    <name evidence="9" type="ORF">SAMN05216210_0371</name>
</gene>
<dbReference type="GO" id="GO:0016020">
    <property type="term" value="C:membrane"/>
    <property type="evidence" value="ECO:0007669"/>
    <property type="project" value="UniProtKB-SubCell"/>
</dbReference>
<keyword evidence="2" id="KW-0812">Transmembrane</keyword>
<dbReference type="PROSITE" id="PS50111">
    <property type="entry name" value="CHEMOTAXIS_TRANSDUC_2"/>
    <property type="match status" value="1"/>
</dbReference>
<feature type="domain" description="Methyl-accepting transducer" evidence="8">
    <location>
        <begin position="118"/>
        <end position="198"/>
    </location>
</feature>
<dbReference type="PANTHER" id="PTHR32089:SF112">
    <property type="entry name" value="LYSOZYME-LIKE PROTEIN-RELATED"/>
    <property type="match status" value="1"/>
</dbReference>
<evidence type="ECO:0000256" key="1">
    <source>
        <dbReference type="ARBA" id="ARBA00004370"/>
    </source>
</evidence>
<evidence type="ECO:0000256" key="4">
    <source>
        <dbReference type="ARBA" id="ARBA00023136"/>
    </source>
</evidence>
<proteinExistence type="predicted"/>
<dbReference type="RefSeq" id="WP_157719055.1">
    <property type="nucleotide sequence ID" value="NZ_LT629787.1"/>
</dbReference>
<accession>A0A1H2E6A3</accession>
<keyword evidence="5 6" id="KW-0807">Transducer</keyword>